<dbReference type="Proteomes" id="UP000054538">
    <property type="component" value="Unassembled WGS sequence"/>
</dbReference>
<evidence type="ECO:0000313" key="2">
    <source>
        <dbReference type="Proteomes" id="UP000054538"/>
    </source>
</evidence>
<keyword evidence="2" id="KW-1185">Reference proteome</keyword>
<proteinExistence type="predicted"/>
<dbReference type="AlphaFoldDB" id="A0A0D0C9Q1"/>
<evidence type="ECO:0000313" key="1">
    <source>
        <dbReference type="EMBL" id="KIK72338.1"/>
    </source>
</evidence>
<reference evidence="2" key="2">
    <citation type="submission" date="2015-01" db="EMBL/GenBank/DDBJ databases">
        <title>Evolutionary Origins and Diversification of the Mycorrhizal Mutualists.</title>
        <authorList>
            <consortium name="DOE Joint Genome Institute"/>
            <consortium name="Mycorrhizal Genomics Consortium"/>
            <person name="Kohler A."/>
            <person name="Kuo A."/>
            <person name="Nagy L.G."/>
            <person name="Floudas D."/>
            <person name="Copeland A."/>
            <person name="Barry K.W."/>
            <person name="Cichocki N."/>
            <person name="Veneault-Fourrey C."/>
            <person name="LaButti K."/>
            <person name="Lindquist E.A."/>
            <person name="Lipzen A."/>
            <person name="Lundell T."/>
            <person name="Morin E."/>
            <person name="Murat C."/>
            <person name="Riley R."/>
            <person name="Ohm R."/>
            <person name="Sun H."/>
            <person name="Tunlid A."/>
            <person name="Henrissat B."/>
            <person name="Grigoriev I.V."/>
            <person name="Hibbett D.S."/>
            <person name="Martin F."/>
        </authorList>
    </citation>
    <scope>NUCLEOTIDE SEQUENCE [LARGE SCALE GENOMIC DNA]</scope>
    <source>
        <strain evidence="2">Ve08.2h10</strain>
    </source>
</reference>
<name>A0A0D0C9Q1_9AGAM</name>
<gene>
    <name evidence="1" type="ORF">PAXRUDRAFT_836479</name>
</gene>
<dbReference type="InParanoid" id="A0A0D0C9Q1"/>
<accession>A0A0D0C9Q1</accession>
<organism evidence="1 2">
    <name type="scientific">Paxillus rubicundulus Ve08.2h10</name>
    <dbReference type="NCBI Taxonomy" id="930991"/>
    <lineage>
        <taxon>Eukaryota</taxon>
        <taxon>Fungi</taxon>
        <taxon>Dikarya</taxon>
        <taxon>Basidiomycota</taxon>
        <taxon>Agaricomycotina</taxon>
        <taxon>Agaricomycetes</taxon>
        <taxon>Agaricomycetidae</taxon>
        <taxon>Boletales</taxon>
        <taxon>Paxilineae</taxon>
        <taxon>Paxillaceae</taxon>
        <taxon>Paxillus</taxon>
    </lineage>
</organism>
<dbReference type="EMBL" id="KN830943">
    <property type="protein sequence ID" value="KIK72338.1"/>
    <property type="molecule type" value="Genomic_DNA"/>
</dbReference>
<sequence length="126" mass="14079">PSRSNGGTLSRSTFSELRWGSSWRTGVDSFILSHEGGGVNWTAVSPQVNDVICTQEDYQEPLPDRLGRTAARIKYISEGLLKDDRIPNPQTWAKCASYELRGHDEIVIAPRLDAPLLIPRNRTSRT</sequence>
<feature type="non-terminal residue" evidence="1">
    <location>
        <position position="126"/>
    </location>
</feature>
<protein>
    <submittedName>
        <fullName evidence="1">Uncharacterized protein</fullName>
    </submittedName>
</protein>
<reference evidence="1 2" key="1">
    <citation type="submission" date="2014-04" db="EMBL/GenBank/DDBJ databases">
        <authorList>
            <consortium name="DOE Joint Genome Institute"/>
            <person name="Kuo A."/>
            <person name="Kohler A."/>
            <person name="Jargeat P."/>
            <person name="Nagy L.G."/>
            <person name="Floudas D."/>
            <person name="Copeland A."/>
            <person name="Barry K.W."/>
            <person name="Cichocki N."/>
            <person name="Veneault-Fourrey C."/>
            <person name="LaButti K."/>
            <person name="Lindquist E.A."/>
            <person name="Lipzen A."/>
            <person name="Lundell T."/>
            <person name="Morin E."/>
            <person name="Murat C."/>
            <person name="Sun H."/>
            <person name="Tunlid A."/>
            <person name="Henrissat B."/>
            <person name="Grigoriev I.V."/>
            <person name="Hibbett D.S."/>
            <person name="Martin F."/>
            <person name="Nordberg H.P."/>
            <person name="Cantor M.N."/>
            <person name="Hua S.X."/>
        </authorList>
    </citation>
    <scope>NUCLEOTIDE SEQUENCE [LARGE SCALE GENOMIC DNA]</scope>
    <source>
        <strain evidence="1 2">Ve08.2h10</strain>
    </source>
</reference>
<dbReference type="HOGENOM" id="CLU_1986894_0_0_1"/>